<evidence type="ECO:0000256" key="1">
    <source>
        <dbReference type="ARBA" id="ARBA00007162"/>
    </source>
</evidence>
<keyword evidence="2 3" id="KW-0732">Signal</keyword>
<dbReference type="RefSeq" id="WP_037025552.1">
    <property type="nucleotide sequence ID" value="NZ_CCSF01000001.1"/>
</dbReference>
<feature type="signal peptide" evidence="3">
    <location>
        <begin position="1"/>
        <end position="22"/>
    </location>
</feature>
<dbReference type="Pfam" id="PF12974">
    <property type="entry name" value="Phosphonate-bd"/>
    <property type="match status" value="1"/>
</dbReference>
<dbReference type="eggNOG" id="COG3221">
    <property type="taxonomic scope" value="Bacteria"/>
</dbReference>
<organism evidence="4 5">
    <name type="scientific">Pseudomonas saudiphocaensis</name>
    <dbReference type="NCBI Taxonomy" id="1499686"/>
    <lineage>
        <taxon>Bacteria</taxon>
        <taxon>Pseudomonadati</taxon>
        <taxon>Pseudomonadota</taxon>
        <taxon>Gammaproteobacteria</taxon>
        <taxon>Pseudomonadales</taxon>
        <taxon>Pseudomonadaceae</taxon>
        <taxon>Pseudomonas</taxon>
    </lineage>
</organism>
<dbReference type="EMBL" id="CCSF01000001">
    <property type="protein sequence ID" value="CDZ95582.1"/>
    <property type="molecule type" value="Genomic_DNA"/>
</dbReference>
<evidence type="ECO:0000256" key="2">
    <source>
        <dbReference type="ARBA" id="ARBA00022729"/>
    </source>
</evidence>
<dbReference type="CDD" id="cd01071">
    <property type="entry name" value="PBP2_PhnD_like"/>
    <property type="match status" value="1"/>
</dbReference>
<sequence length="286" mass="31286">MRFISAAAGLICTLLLPLAAMAECTQPSLRLAVIPKKSMQVTMREYRPLLNLLSDELKMPVDMVAVSSYESVIDAIVSGGVDIAWLGPASYIQAYLREPGIEPFASLTLSEGHFTPAGHHYRALLMVRRDGASDLDELRGASVALSDPASTSGSLVPKTEFSAQTNLPLERFFSAVSYSGSHDNSLDALLEGRVDAAFVASVRADAYLSDGRMERDTLRLLWQSAPIYYDPYVFSARICPELKERVRQVMLSHPQSLADFLNMQHASGVAPVGHAEYLPLLKLINK</sequence>
<dbReference type="PANTHER" id="PTHR35841">
    <property type="entry name" value="PHOSPHONATES-BINDING PERIPLASMIC PROTEIN"/>
    <property type="match status" value="1"/>
</dbReference>
<dbReference type="GO" id="GO:0043190">
    <property type="term" value="C:ATP-binding cassette (ABC) transporter complex"/>
    <property type="evidence" value="ECO:0007669"/>
    <property type="project" value="InterPro"/>
</dbReference>
<evidence type="ECO:0000313" key="4">
    <source>
        <dbReference type="EMBL" id="CDZ95582.1"/>
    </source>
</evidence>
<keyword evidence="5" id="KW-1185">Reference proteome</keyword>
<dbReference type="STRING" id="1499686.BN1079_02917"/>
<dbReference type="InterPro" id="IPR005770">
    <property type="entry name" value="PhnD"/>
</dbReference>
<protein>
    <submittedName>
        <fullName evidence="4">Phosphonate ABC transporter periplasmic phosphonate-binding protein</fullName>
    </submittedName>
</protein>
<dbReference type="SUPFAM" id="SSF53850">
    <property type="entry name" value="Periplasmic binding protein-like II"/>
    <property type="match status" value="1"/>
</dbReference>
<dbReference type="HOGENOM" id="CLU_051472_6_4_6"/>
<evidence type="ECO:0000256" key="3">
    <source>
        <dbReference type="SAM" id="SignalP"/>
    </source>
</evidence>
<feature type="chain" id="PRO_5043118326" evidence="3">
    <location>
        <begin position="23"/>
        <end position="286"/>
    </location>
</feature>
<evidence type="ECO:0000313" key="5">
    <source>
        <dbReference type="Proteomes" id="UP000053902"/>
    </source>
</evidence>
<accession>A0A078LZ42</accession>
<name>A0A078LZ42_9PSED</name>
<comment type="similarity">
    <text evidence="1">Belongs to the phosphate/phosphite/phosphonate binding protein family.</text>
</comment>
<reference evidence="4 5" key="1">
    <citation type="submission" date="2014-07" db="EMBL/GenBank/DDBJ databases">
        <authorList>
            <person name="Urmite Genomes Urmite Genomes"/>
        </authorList>
    </citation>
    <scope>NUCLEOTIDE SEQUENCE [LARGE SCALE GENOMIC DNA]</scope>
    <source>
        <strain evidence="4 5">20_BN</strain>
    </source>
</reference>
<dbReference type="Gene3D" id="3.40.190.10">
    <property type="entry name" value="Periplasmic binding protein-like II"/>
    <property type="match status" value="2"/>
</dbReference>
<dbReference type="AlphaFoldDB" id="A0A078LZ42"/>
<dbReference type="PANTHER" id="PTHR35841:SF1">
    <property type="entry name" value="PHOSPHONATES-BINDING PERIPLASMIC PROTEIN"/>
    <property type="match status" value="1"/>
</dbReference>
<gene>
    <name evidence="4" type="ORF">BN1079_02917</name>
</gene>
<dbReference type="OrthoDB" id="5318791at2"/>
<dbReference type="NCBIfam" id="TIGR01098">
    <property type="entry name" value="3A0109s03R"/>
    <property type="match status" value="1"/>
</dbReference>
<dbReference type="GO" id="GO:0055085">
    <property type="term" value="P:transmembrane transport"/>
    <property type="evidence" value="ECO:0007669"/>
    <property type="project" value="InterPro"/>
</dbReference>
<proteinExistence type="inferred from homology"/>
<dbReference type="Proteomes" id="UP000053902">
    <property type="component" value="Unassembled WGS sequence"/>
</dbReference>